<comment type="pathway">
    <text evidence="3">Cofactor biosynthesis; coenzyme A biosynthesis; CoA from (R)-pantothenate: step 5/5.</text>
</comment>
<protein>
    <recommendedName>
        <fullName evidence="3 4">Dephospho-CoA kinase</fullName>
        <ecNumber evidence="3 4">2.7.1.24</ecNumber>
    </recommendedName>
    <alternativeName>
        <fullName evidence="3">Dephosphocoenzyme A kinase</fullName>
    </alternativeName>
</protein>
<name>A0A7C4W3T4_9BACT</name>
<dbReference type="PROSITE" id="PS51219">
    <property type="entry name" value="DPCK"/>
    <property type="match status" value="1"/>
</dbReference>
<keyword evidence="3 5" id="KW-0418">Kinase</keyword>
<accession>A0A7C4W3T4</accession>
<reference evidence="5" key="1">
    <citation type="journal article" date="2020" name="mSystems">
        <title>Genome- and Community-Level Interaction Insights into Carbon Utilization and Element Cycling Functions of Hydrothermarchaeota in Hydrothermal Sediment.</title>
        <authorList>
            <person name="Zhou Z."/>
            <person name="Liu Y."/>
            <person name="Xu W."/>
            <person name="Pan J."/>
            <person name="Luo Z.H."/>
            <person name="Li M."/>
        </authorList>
    </citation>
    <scope>NUCLEOTIDE SEQUENCE [LARGE SCALE GENOMIC DNA]</scope>
    <source>
        <strain evidence="5">SpSt-609</strain>
    </source>
</reference>
<feature type="binding site" evidence="3">
    <location>
        <begin position="10"/>
        <end position="15"/>
    </location>
    <ligand>
        <name>ATP</name>
        <dbReference type="ChEBI" id="CHEBI:30616"/>
    </ligand>
</feature>
<dbReference type="GO" id="GO:0004140">
    <property type="term" value="F:dephospho-CoA kinase activity"/>
    <property type="evidence" value="ECO:0007669"/>
    <property type="project" value="UniProtKB-UniRule"/>
</dbReference>
<comment type="function">
    <text evidence="3">Catalyzes the phosphorylation of the 3'-hydroxyl group of dephosphocoenzyme A to form coenzyme A.</text>
</comment>
<dbReference type="InterPro" id="IPR027417">
    <property type="entry name" value="P-loop_NTPase"/>
</dbReference>
<dbReference type="AlphaFoldDB" id="A0A7C4W3T4"/>
<dbReference type="SUPFAM" id="SSF52540">
    <property type="entry name" value="P-loop containing nucleoside triphosphate hydrolases"/>
    <property type="match status" value="1"/>
</dbReference>
<dbReference type="GO" id="GO:0015937">
    <property type="term" value="P:coenzyme A biosynthetic process"/>
    <property type="evidence" value="ECO:0007669"/>
    <property type="project" value="UniProtKB-UniRule"/>
</dbReference>
<evidence type="ECO:0000256" key="1">
    <source>
        <dbReference type="ARBA" id="ARBA00022741"/>
    </source>
</evidence>
<comment type="caution">
    <text evidence="5">The sequence shown here is derived from an EMBL/GenBank/DDBJ whole genome shotgun (WGS) entry which is preliminary data.</text>
</comment>
<sequence length="179" mass="20237">MVICITGKVGTGKSTVASFFKQKGFYYINMDQIGHRALEIKRDLIESIFGTSDRGKLGELVFSSQENLKRLEDIVHPVMLELFERELESALNVTDRIVVEAAILKRLGIKCCDLIITVKSTEDVIKKRLSGKYSPEKVERILSLQRDIDDLGYVLENNGTVEELHTKLLEICKNVGLHI</sequence>
<keyword evidence="3" id="KW-0963">Cytoplasm</keyword>
<dbReference type="Gene3D" id="3.40.50.300">
    <property type="entry name" value="P-loop containing nucleotide triphosphate hydrolases"/>
    <property type="match status" value="1"/>
</dbReference>
<evidence type="ECO:0000256" key="3">
    <source>
        <dbReference type="HAMAP-Rule" id="MF_00376"/>
    </source>
</evidence>
<gene>
    <name evidence="3 5" type="primary">coaE</name>
    <name evidence="5" type="ORF">ENT77_04650</name>
</gene>
<keyword evidence="3 5" id="KW-0808">Transferase</keyword>
<dbReference type="GO" id="GO:0005524">
    <property type="term" value="F:ATP binding"/>
    <property type="evidence" value="ECO:0007669"/>
    <property type="project" value="UniProtKB-UniRule"/>
</dbReference>
<dbReference type="EC" id="2.7.1.24" evidence="3 4"/>
<comment type="subcellular location">
    <subcellularLocation>
        <location evidence="3">Cytoplasm</location>
    </subcellularLocation>
</comment>
<dbReference type="HAMAP" id="MF_00376">
    <property type="entry name" value="Dephospho_CoA_kinase"/>
    <property type="match status" value="1"/>
</dbReference>
<comment type="similarity">
    <text evidence="3">Belongs to the CoaE family.</text>
</comment>
<dbReference type="UniPathway" id="UPA00241">
    <property type="reaction ID" value="UER00356"/>
</dbReference>
<keyword evidence="2 3" id="KW-0067">ATP-binding</keyword>
<keyword evidence="3" id="KW-0173">Coenzyme A biosynthesis</keyword>
<dbReference type="CDD" id="cd02022">
    <property type="entry name" value="DPCK"/>
    <property type="match status" value="1"/>
</dbReference>
<proteinExistence type="inferred from homology"/>
<evidence type="ECO:0000313" key="5">
    <source>
        <dbReference type="EMBL" id="HGU40472.1"/>
    </source>
</evidence>
<evidence type="ECO:0000256" key="4">
    <source>
        <dbReference type="NCBIfam" id="TIGR00152"/>
    </source>
</evidence>
<dbReference type="EMBL" id="DSZY01000021">
    <property type="protein sequence ID" value="HGU40472.1"/>
    <property type="molecule type" value="Genomic_DNA"/>
</dbReference>
<dbReference type="NCBIfam" id="TIGR00152">
    <property type="entry name" value="dephospho-CoA kinase"/>
    <property type="match status" value="1"/>
</dbReference>
<keyword evidence="1 3" id="KW-0547">Nucleotide-binding</keyword>
<comment type="catalytic activity">
    <reaction evidence="3">
        <text>3'-dephospho-CoA + ATP = ADP + CoA + H(+)</text>
        <dbReference type="Rhea" id="RHEA:18245"/>
        <dbReference type="ChEBI" id="CHEBI:15378"/>
        <dbReference type="ChEBI" id="CHEBI:30616"/>
        <dbReference type="ChEBI" id="CHEBI:57287"/>
        <dbReference type="ChEBI" id="CHEBI:57328"/>
        <dbReference type="ChEBI" id="CHEBI:456216"/>
        <dbReference type="EC" id="2.7.1.24"/>
    </reaction>
</comment>
<dbReference type="Pfam" id="PF01121">
    <property type="entry name" value="CoaE"/>
    <property type="match status" value="1"/>
</dbReference>
<dbReference type="GO" id="GO:0005737">
    <property type="term" value="C:cytoplasm"/>
    <property type="evidence" value="ECO:0007669"/>
    <property type="project" value="UniProtKB-SubCell"/>
</dbReference>
<dbReference type="InterPro" id="IPR001977">
    <property type="entry name" value="Depp_CoAkinase"/>
</dbReference>
<organism evidence="5">
    <name type="scientific">Fervidobacterium thailandense</name>
    <dbReference type="NCBI Taxonomy" id="1008305"/>
    <lineage>
        <taxon>Bacteria</taxon>
        <taxon>Thermotogati</taxon>
        <taxon>Thermotogota</taxon>
        <taxon>Thermotogae</taxon>
        <taxon>Thermotogales</taxon>
        <taxon>Fervidobacteriaceae</taxon>
        <taxon>Fervidobacterium</taxon>
    </lineage>
</organism>
<evidence type="ECO:0000256" key="2">
    <source>
        <dbReference type="ARBA" id="ARBA00022840"/>
    </source>
</evidence>